<protein>
    <recommendedName>
        <fullName evidence="10">Gypsy retrotransposon integrase-like protein 1</fullName>
        <ecNumber evidence="3">2.7.7.49</ecNumber>
        <ecNumber evidence="2">3.1.26.4</ecNumber>
    </recommendedName>
</protein>
<keyword evidence="4" id="KW-0808">Transferase</keyword>
<evidence type="ECO:0000313" key="13">
    <source>
        <dbReference type="Ensembl" id="ENSCSEP00000016213.1"/>
    </source>
</evidence>
<dbReference type="Gene3D" id="3.30.70.270">
    <property type="match status" value="2"/>
</dbReference>
<dbReference type="OMA" id="HANRIDN"/>
<dbReference type="PROSITE" id="PS50175">
    <property type="entry name" value="ASP_PROT_RETROV"/>
    <property type="match status" value="1"/>
</dbReference>
<keyword evidence="5" id="KW-0548">Nucleotidyltransferase</keyword>
<reference evidence="13 14" key="1">
    <citation type="journal article" date="2014" name="Nat. Genet.">
        <title>Whole-genome sequence of a flatfish provides insights into ZW sex chromosome evolution and adaptation to a benthic lifestyle.</title>
        <authorList>
            <person name="Chen S."/>
            <person name="Zhang G."/>
            <person name="Shao C."/>
            <person name="Huang Q."/>
            <person name="Liu G."/>
            <person name="Zhang P."/>
            <person name="Song W."/>
            <person name="An N."/>
            <person name="Chalopin D."/>
            <person name="Volff J.N."/>
            <person name="Hong Y."/>
            <person name="Li Q."/>
            <person name="Sha Z."/>
            <person name="Zhou H."/>
            <person name="Xie M."/>
            <person name="Yu Q."/>
            <person name="Liu Y."/>
            <person name="Xiang H."/>
            <person name="Wang N."/>
            <person name="Wu K."/>
            <person name="Yang C."/>
            <person name="Zhou Q."/>
            <person name="Liao X."/>
            <person name="Yang L."/>
            <person name="Hu Q."/>
            <person name="Zhang J."/>
            <person name="Meng L."/>
            <person name="Jin L."/>
            <person name="Tian Y."/>
            <person name="Lian J."/>
            <person name="Yang J."/>
            <person name="Miao G."/>
            <person name="Liu S."/>
            <person name="Liang Z."/>
            <person name="Yan F."/>
            <person name="Li Y."/>
            <person name="Sun B."/>
            <person name="Zhang H."/>
            <person name="Zhang J."/>
            <person name="Zhu Y."/>
            <person name="Du M."/>
            <person name="Zhao Y."/>
            <person name="Schartl M."/>
            <person name="Tang Q."/>
            <person name="Wang J."/>
        </authorList>
    </citation>
    <scope>NUCLEOTIDE SEQUENCE</scope>
</reference>
<dbReference type="EC" id="2.7.7.49" evidence="3"/>
<dbReference type="Pfam" id="PF17917">
    <property type="entry name" value="RT_RNaseH"/>
    <property type="match status" value="1"/>
</dbReference>
<sequence length="997" mass="112741">MATFGAVGEYVEGDEDWTEYEERLGHFFDANGITEEARKRSILLSVCGAKTYKLIRNLATPQKPGEIPYANLVKLVGDHHNPKPSVIVQRFKFHSHFRKAGKSVANFVAELRQLSEHCEFGAVLDDMLRDRLVCGINDDAIQRRLLSETSPILTYKKALEISQGMEMAASNARDIQKGHTGAPVAVQYVKKDGPKYGRPVECFRCGGAHYANECKFKDAVCHGCKKKGHLEKKCRGAKNKNNPKKVKAKQNQTATHYVEEEKEEVLCSIDMFAVETEEVPPMPYYATVTVQGKEIKFEIDSGATVSVISEETYRRTWRTKPPPLTPSKLKLRTYTGQPIPHLGVLKVSIAASDQRAEGRLVVAQGSGPSLLGRDWLRKIKINWHEVKYMRTTEDILQQYSEVFRDELGTCKGMTVKLHIDPNATPRFYKPRVVPYAMKQKVEEELERLQALGVIEPVQFSRWAAPIVPVMKPDKTVRICGDYKLTVNQVSKLEEYPLPRVDDLFATLAGGKSFTKLDMSHAYQQLLLDEESKEFVTINTHKGLFKYNRLVFGVASSPAIFQRTMDSLLQGIPHVTCYLDDLLITGVTEAEHLRNLEQVLQRLSEAGLRLKREKCVFMVPSVTYLGHRITAEGICPVEDKVRAVKEAPSPKNVTELRSFLGMVNYYGKFLQDLSKVLAPLYKLLHNDTKWQWCDEQEKAFNKVKELLHSAKLLVHFDPDKEVTLSCDASPYGVGAVLSHVMGDGSEKPIGYASRTLTAAEKGYSQLEKEGLAVVFAVKRFHQYLYGRPFTIHTDHKPLMSLFGETRCIPPLASARIQRWALKLSAYQYTIVYRAGKDNANADALSRLPLPETPVTTCVPPETIFLLEKLSETPVTAVQIKQWTERDPVMAKVKTYLLQGWPVVVESEELRPYVKRKNELSLQDGCIFWGTRVVVPPPGRSQIMEEVHEAHPGVSRMKSLARSYVWWPRMDLDLENKVKSCIQCQANQKMSPPAPLHPW</sequence>
<keyword evidence="9" id="KW-0695">RNA-directed DNA polymerase</keyword>
<dbReference type="Pfam" id="PF00077">
    <property type="entry name" value="RVP"/>
    <property type="match status" value="1"/>
</dbReference>
<evidence type="ECO:0000259" key="11">
    <source>
        <dbReference type="PROSITE" id="PS50175"/>
    </source>
</evidence>
<accession>A0A3P8VLQ9</accession>
<evidence type="ECO:0000256" key="2">
    <source>
        <dbReference type="ARBA" id="ARBA00012180"/>
    </source>
</evidence>
<proteinExistence type="inferred from homology"/>
<dbReference type="FunFam" id="3.10.20.370:FF:000001">
    <property type="entry name" value="Retrovirus-related Pol polyprotein from transposon 17.6-like protein"/>
    <property type="match status" value="1"/>
</dbReference>
<dbReference type="InterPro" id="IPR041588">
    <property type="entry name" value="Integrase_H2C2"/>
</dbReference>
<dbReference type="Proteomes" id="UP000265120">
    <property type="component" value="Chromosome 18"/>
</dbReference>
<evidence type="ECO:0000259" key="12">
    <source>
        <dbReference type="PROSITE" id="PS50878"/>
    </source>
</evidence>
<dbReference type="Gene3D" id="3.10.20.370">
    <property type="match status" value="1"/>
</dbReference>
<reference evidence="13" key="2">
    <citation type="submission" date="2025-08" db="UniProtKB">
        <authorList>
            <consortium name="Ensembl"/>
        </authorList>
    </citation>
    <scope>IDENTIFICATION</scope>
</reference>
<dbReference type="GO" id="GO:0004523">
    <property type="term" value="F:RNA-DNA hybrid ribonuclease activity"/>
    <property type="evidence" value="ECO:0007669"/>
    <property type="project" value="UniProtKB-EC"/>
</dbReference>
<evidence type="ECO:0000256" key="5">
    <source>
        <dbReference type="ARBA" id="ARBA00022695"/>
    </source>
</evidence>
<keyword evidence="6" id="KW-0540">Nuclease</keyword>
<dbReference type="Ensembl" id="ENSCSET00000016421.1">
    <property type="protein sequence ID" value="ENSCSEP00000016213.1"/>
    <property type="gene ID" value="ENSCSEG00000010442.1"/>
</dbReference>
<dbReference type="Gene3D" id="2.40.70.10">
    <property type="entry name" value="Acid Proteases"/>
    <property type="match status" value="1"/>
</dbReference>
<dbReference type="Gene3D" id="3.10.10.10">
    <property type="entry name" value="HIV Type 1 Reverse Transcriptase, subunit A, domain 1"/>
    <property type="match status" value="1"/>
</dbReference>
<evidence type="ECO:0000256" key="7">
    <source>
        <dbReference type="ARBA" id="ARBA00022759"/>
    </source>
</evidence>
<evidence type="ECO:0000256" key="1">
    <source>
        <dbReference type="ARBA" id="ARBA00010879"/>
    </source>
</evidence>
<dbReference type="Gene3D" id="4.10.60.10">
    <property type="entry name" value="Zinc finger, CCHC-type"/>
    <property type="match status" value="1"/>
</dbReference>
<dbReference type="FunFam" id="3.30.70.270:FF:000026">
    <property type="entry name" value="Transposon Ty3-G Gag-Pol polyprotein"/>
    <property type="match status" value="1"/>
</dbReference>
<evidence type="ECO:0000256" key="6">
    <source>
        <dbReference type="ARBA" id="ARBA00022722"/>
    </source>
</evidence>
<evidence type="ECO:0000256" key="8">
    <source>
        <dbReference type="ARBA" id="ARBA00022801"/>
    </source>
</evidence>
<dbReference type="EC" id="3.1.26.4" evidence="2"/>
<keyword evidence="14" id="KW-1185">Reference proteome</keyword>
<name>A0A3P8VLQ9_CYNSE</name>
<dbReference type="STRING" id="244447.ENSCSEP00000016213"/>
<dbReference type="InterPro" id="IPR018061">
    <property type="entry name" value="Retropepsins"/>
</dbReference>
<dbReference type="SUPFAM" id="SSF56672">
    <property type="entry name" value="DNA/RNA polymerases"/>
    <property type="match status" value="1"/>
</dbReference>
<dbReference type="InterPro" id="IPR021109">
    <property type="entry name" value="Peptidase_aspartic_dom_sf"/>
</dbReference>
<dbReference type="CDD" id="cd01647">
    <property type="entry name" value="RT_LTR"/>
    <property type="match status" value="1"/>
</dbReference>
<dbReference type="Pfam" id="PF00078">
    <property type="entry name" value="RVT_1"/>
    <property type="match status" value="1"/>
</dbReference>
<comment type="similarity">
    <text evidence="1">Belongs to the beta type-B retroviral polymerase family. HERV class-II K(HML-2) pol subfamily.</text>
</comment>
<organism evidence="13 14">
    <name type="scientific">Cynoglossus semilaevis</name>
    <name type="common">Tongue sole</name>
    <dbReference type="NCBI Taxonomy" id="244447"/>
    <lineage>
        <taxon>Eukaryota</taxon>
        <taxon>Metazoa</taxon>
        <taxon>Chordata</taxon>
        <taxon>Craniata</taxon>
        <taxon>Vertebrata</taxon>
        <taxon>Euteleostomi</taxon>
        <taxon>Actinopterygii</taxon>
        <taxon>Neopterygii</taxon>
        <taxon>Teleostei</taxon>
        <taxon>Neoteleostei</taxon>
        <taxon>Acanthomorphata</taxon>
        <taxon>Carangaria</taxon>
        <taxon>Pleuronectiformes</taxon>
        <taxon>Pleuronectoidei</taxon>
        <taxon>Cynoglossidae</taxon>
        <taxon>Cynoglossinae</taxon>
        <taxon>Cynoglossus</taxon>
    </lineage>
</organism>
<evidence type="ECO:0000313" key="14">
    <source>
        <dbReference type="Proteomes" id="UP000265120"/>
    </source>
</evidence>
<evidence type="ECO:0000256" key="3">
    <source>
        <dbReference type="ARBA" id="ARBA00012493"/>
    </source>
</evidence>
<feature type="domain" description="Peptidase A2" evidence="11">
    <location>
        <begin position="295"/>
        <end position="375"/>
    </location>
</feature>
<dbReference type="GO" id="GO:0006508">
    <property type="term" value="P:proteolysis"/>
    <property type="evidence" value="ECO:0007669"/>
    <property type="project" value="InterPro"/>
</dbReference>
<evidence type="ECO:0000256" key="9">
    <source>
        <dbReference type="ARBA" id="ARBA00022918"/>
    </source>
</evidence>
<dbReference type="InterPro" id="IPR000477">
    <property type="entry name" value="RT_dom"/>
</dbReference>
<dbReference type="PANTHER" id="PTHR37984:SF13">
    <property type="entry name" value="RIBONUCLEASE H"/>
    <property type="match status" value="1"/>
</dbReference>
<dbReference type="SUPFAM" id="SSF50630">
    <property type="entry name" value="Acid proteases"/>
    <property type="match status" value="1"/>
</dbReference>
<dbReference type="AlphaFoldDB" id="A0A3P8VLQ9"/>
<reference evidence="13" key="3">
    <citation type="submission" date="2025-09" db="UniProtKB">
        <authorList>
            <consortium name="Ensembl"/>
        </authorList>
    </citation>
    <scope>IDENTIFICATION</scope>
</reference>
<dbReference type="PROSITE" id="PS50878">
    <property type="entry name" value="RT_POL"/>
    <property type="match status" value="1"/>
</dbReference>
<keyword evidence="7" id="KW-0255">Endonuclease</keyword>
<dbReference type="GeneTree" id="ENSGT01140000282569"/>
<dbReference type="InterPro" id="IPR043128">
    <property type="entry name" value="Rev_trsase/Diguanyl_cyclase"/>
</dbReference>
<evidence type="ECO:0000256" key="4">
    <source>
        <dbReference type="ARBA" id="ARBA00022679"/>
    </source>
</evidence>
<dbReference type="Gene3D" id="1.10.340.70">
    <property type="match status" value="1"/>
</dbReference>
<dbReference type="InParanoid" id="A0A3P8VLQ9"/>
<dbReference type="InterPro" id="IPR001995">
    <property type="entry name" value="Peptidase_A2_cat"/>
</dbReference>
<dbReference type="FunFam" id="1.10.340.70:FF:000003">
    <property type="entry name" value="Protein CBG25708"/>
    <property type="match status" value="1"/>
</dbReference>
<feature type="domain" description="Reverse transcriptase" evidence="12">
    <location>
        <begin position="450"/>
        <end position="628"/>
    </location>
</feature>
<keyword evidence="8" id="KW-0378">Hydrolase</keyword>
<dbReference type="GO" id="GO:0004190">
    <property type="term" value="F:aspartic-type endopeptidase activity"/>
    <property type="evidence" value="ECO:0007669"/>
    <property type="project" value="InterPro"/>
</dbReference>
<dbReference type="CDD" id="cd09274">
    <property type="entry name" value="RNase_HI_RT_Ty3"/>
    <property type="match status" value="1"/>
</dbReference>
<dbReference type="InterPro" id="IPR050951">
    <property type="entry name" value="Retrovirus_Pol_polyprotein"/>
</dbReference>
<evidence type="ECO:0000256" key="10">
    <source>
        <dbReference type="ARBA" id="ARBA00039658"/>
    </source>
</evidence>
<dbReference type="InterPro" id="IPR043502">
    <property type="entry name" value="DNA/RNA_pol_sf"/>
</dbReference>
<dbReference type="PANTHER" id="PTHR37984">
    <property type="entry name" value="PROTEIN CBG26694"/>
    <property type="match status" value="1"/>
</dbReference>
<dbReference type="Pfam" id="PF17921">
    <property type="entry name" value="Integrase_H2C2"/>
    <property type="match status" value="1"/>
</dbReference>
<dbReference type="InterPro" id="IPR041373">
    <property type="entry name" value="RT_RNaseH"/>
</dbReference>